<accession>A0ACB8DJZ4</accession>
<sequence>MNIYHRGLHTKTWQSYMKKKLVPAAALVAEKQTALYAQSVRELYDELELGNPGNIAVSNDDSWLTRGHSSVPHWQVTLQRHNLTCTTLLSDGDSRAILALQDARVYGYISVEKEDCTNHVQNQNGTSLRNLITKHKGAGMESLGGKGKLTTELVTKLTRYYGWALKTHKGDVQGMKRAVMATYHHTTSNDLVSDHSFCPPGPSSWCRQNAASAKGLKGLRNPSLFSPLVRDFGSGESHVEPLGESHMESTAVKSRADPEYQSDRLHPRIPHGLDQGSREGPRRRG</sequence>
<organism evidence="1 2">
    <name type="scientific">Dermacentor silvarum</name>
    <name type="common">Tick</name>
    <dbReference type="NCBI Taxonomy" id="543639"/>
    <lineage>
        <taxon>Eukaryota</taxon>
        <taxon>Metazoa</taxon>
        <taxon>Ecdysozoa</taxon>
        <taxon>Arthropoda</taxon>
        <taxon>Chelicerata</taxon>
        <taxon>Arachnida</taxon>
        <taxon>Acari</taxon>
        <taxon>Parasitiformes</taxon>
        <taxon>Ixodida</taxon>
        <taxon>Ixodoidea</taxon>
        <taxon>Ixodidae</taxon>
        <taxon>Rhipicephalinae</taxon>
        <taxon>Dermacentor</taxon>
    </lineage>
</organism>
<evidence type="ECO:0000313" key="1">
    <source>
        <dbReference type="EMBL" id="KAH7970904.1"/>
    </source>
</evidence>
<dbReference type="EMBL" id="CM023480">
    <property type="protein sequence ID" value="KAH7970904.1"/>
    <property type="molecule type" value="Genomic_DNA"/>
</dbReference>
<gene>
    <name evidence="1" type="ORF">HPB49_016633</name>
</gene>
<comment type="caution">
    <text evidence="1">The sequence shown here is derived from an EMBL/GenBank/DDBJ whole genome shotgun (WGS) entry which is preliminary data.</text>
</comment>
<protein>
    <submittedName>
        <fullName evidence="1">Uncharacterized protein</fullName>
    </submittedName>
</protein>
<dbReference type="Proteomes" id="UP000821865">
    <property type="component" value="Chromosome 11"/>
</dbReference>
<proteinExistence type="predicted"/>
<reference evidence="1" key="1">
    <citation type="submission" date="2020-05" db="EMBL/GenBank/DDBJ databases">
        <title>Large-scale comparative analyses of tick genomes elucidate their genetic diversity and vector capacities.</title>
        <authorList>
            <person name="Jia N."/>
            <person name="Wang J."/>
            <person name="Shi W."/>
            <person name="Du L."/>
            <person name="Sun Y."/>
            <person name="Zhan W."/>
            <person name="Jiang J."/>
            <person name="Wang Q."/>
            <person name="Zhang B."/>
            <person name="Ji P."/>
            <person name="Sakyi L.B."/>
            <person name="Cui X."/>
            <person name="Yuan T."/>
            <person name="Jiang B."/>
            <person name="Yang W."/>
            <person name="Lam T.T.-Y."/>
            <person name="Chang Q."/>
            <person name="Ding S."/>
            <person name="Wang X."/>
            <person name="Zhu J."/>
            <person name="Ruan X."/>
            <person name="Zhao L."/>
            <person name="Wei J."/>
            <person name="Que T."/>
            <person name="Du C."/>
            <person name="Cheng J."/>
            <person name="Dai P."/>
            <person name="Han X."/>
            <person name="Huang E."/>
            <person name="Gao Y."/>
            <person name="Liu J."/>
            <person name="Shao H."/>
            <person name="Ye R."/>
            <person name="Li L."/>
            <person name="Wei W."/>
            <person name="Wang X."/>
            <person name="Wang C."/>
            <person name="Yang T."/>
            <person name="Huo Q."/>
            <person name="Li W."/>
            <person name="Guo W."/>
            <person name="Chen H."/>
            <person name="Zhou L."/>
            <person name="Ni X."/>
            <person name="Tian J."/>
            <person name="Zhou Y."/>
            <person name="Sheng Y."/>
            <person name="Liu T."/>
            <person name="Pan Y."/>
            <person name="Xia L."/>
            <person name="Li J."/>
            <person name="Zhao F."/>
            <person name="Cao W."/>
        </authorList>
    </citation>
    <scope>NUCLEOTIDE SEQUENCE</scope>
    <source>
        <strain evidence="1">Dsil-2018</strain>
    </source>
</reference>
<name>A0ACB8DJZ4_DERSI</name>
<evidence type="ECO:0000313" key="2">
    <source>
        <dbReference type="Proteomes" id="UP000821865"/>
    </source>
</evidence>
<keyword evidence="2" id="KW-1185">Reference proteome</keyword>